<keyword evidence="2" id="KW-1185">Reference proteome</keyword>
<sequence length="152" mass="16831">MVICMTANTYGSDFFRNMRGRLSSPSVSASSFGFNIPYLLEYFIPTGCGASGAAIYDAEGRMIGLHISASLISCVANLPPTWPNDWVADFQELSIQTSGFIFQGLPLIVVPEELSRLCQLGVTINLDDMDIFDLCHILYRKRFPLVIGYHIP</sequence>
<protein>
    <submittedName>
        <fullName evidence="1">Uncharacterized protein</fullName>
    </submittedName>
</protein>
<evidence type="ECO:0000313" key="1">
    <source>
        <dbReference type="EMBL" id="KAK9740215.1"/>
    </source>
</evidence>
<evidence type="ECO:0000313" key="2">
    <source>
        <dbReference type="Proteomes" id="UP001443914"/>
    </source>
</evidence>
<gene>
    <name evidence="1" type="ORF">RND81_03G019700</name>
</gene>
<name>A0AAW1LXV6_SAPOF</name>
<comment type="caution">
    <text evidence="1">The sequence shown here is derived from an EMBL/GenBank/DDBJ whole genome shotgun (WGS) entry which is preliminary data.</text>
</comment>
<dbReference type="Proteomes" id="UP001443914">
    <property type="component" value="Unassembled WGS sequence"/>
</dbReference>
<proteinExistence type="predicted"/>
<reference evidence="1" key="1">
    <citation type="submission" date="2024-03" db="EMBL/GenBank/DDBJ databases">
        <title>WGS assembly of Saponaria officinalis var. Norfolk2.</title>
        <authorList>
            <person name="Jenkins J."/>
            <person name="Shu S."/>
            <person name="Grimwood J."/>
            <person name="Barry K."/>
            <person name="Goodstein D."/>
            <person name="Schmutz J."/>
            <person name="Leebens-Mack J."/>
            <person name="Osbourn A."/>
        </authorList>
    </citation>
    <scope>NUCLEOTIDE SEQUENCE [LARGE SCALE GENOMIC DNA]</scope>
    <source>
        <strain evidence="1">JIC</strain>
    </source>
</reference>
<dbReference type="AlphaFoldDB" id="A0AAW1LXV6"/>
<accession>A0AAW1LXV6</accession>
<organism evidence="1 2">
    <name type="scientific">Saponaria officinalis</name>
    <name type="common">Common soapwort</name>
    <name type="synonym">Lychnis saponaria</name>
    <dbReference type="NCBI Taxonomy" id="3572"/>
    <lineage>
        <taxon>Eukaryota</taxon>
        <taxon>Viridiplantae</taxon>
        <taxon>Streptophyta</taxon>
        <taxon>Embryophyta</taxon>
        <taxon>Tracheophyta</taxon>
        <taxon>Spermatophyta</taxon>
        <taxon>Magnoliopsida</taxon>
        <taxon>eudicotyledons</taxon>
        <taxon>Gunneridae</taxon>
        <taxon>Pentapetalae</taxon>
        <taxon>Caryophyllales</taxon>
        <taxon>Caryophyllaceae</taxon>
        <taxon>Caryophylleae</taxon>
        <taxon>Saponaria</taxon>
    </lineage>
</organism>
<dbReference type="EMBL" id="JBDFQZ010000003">
    <property type="protein sequence ID" value="KAK9740215.1"/>
    <property type="molecule type" value="Genomic_DNA"/>
</dbReference>